<sequence length="277" mass="30764">MKPVIFGTIMTLLACLGLAWLWQTNQSSQAVVTAPETTAVAPAPTQREVHQVIRDLPPTAALPQEPATKQPQPPAPPALVSAPPALDGSDEQTQKAVRDLSDTLLQWLTPSEQLRKWVILVDNLAMGKVPVKSRPFNVSIPAFKVTGSEQQPVLAQENFARTTPMVNAFVKLEPTVLVRYFRAWSPLLNEAYAELGQPGEFSDRLIEAIDRVLEVQPLNDSIINLKQPAVYYTFADPEREQASDLEKLLWRMGPQNTVRIQSHLREIKLALARSPNN</sequence>
<dbReference type="RefSeq" id="WP_101895074.1">
    <property type="nucleotide sequence ID" value="NZ_CP022684.1"/>
</dbReference>
<dbReference type="PROSITE" id="PS51257">
    <property type="entry name" value="PROKAR_LIPOPROTEIN"/>
    <property type="match status" value="1"/>
</dbReference>
<name>A0A2K9LMV3_9GAMM</name>
<feature type="region of interest" description="Disordered" evidence="1">
    <location>
        <begin position="61"/>
        <end position="94"/>
    </location>
</feature>
<reference evidence="3" key="1">
    <citation type="submission" date="2017-08" db="EMBL/GenBank/DDBJ databases">
        <title>Direct submision.</title>
        <authorList>
            <person name="Kim S.-J."/>
            <person name="Rhee S.-K."/>
        </authorList>
    </citation>
    <scope>NUCLEOTIDE SEQUENCE [LARGE SCALE GENOMIC DNA]</scope>
    <source>
        <strain evidence="3">GI5</strain>
    </source>
</reference>
<evidence type="ECO:0000313" key="3">
    <source>
        <dbReference type="Proteomes" id="UP000235116"/>
    </source>
</evidence>
<dbReference type="Proteomes" id="UP000235116">
    <property type="component" value="Chromosome"/>
</dbReference>
<dbReference type="EMBL" id="CP022684">
    <property type="protein sequence ID" value="AUM13699.1"/>
    <property type="molecule type" value="Genomic_DNA"/>
</dbReference>
<protein>
    <recommendedName>
        <fullName evidence="4">DUF3014 domain-containing protein</fullName>
    </recommendedName>
</protein>
<proteinExistence type="predicted"/>
<organism evidence="2 3">
    <name type="scientific">Ketobacter alkanivorans</name>
    <dbReference type="NCBI Taxonomy" id="1917421"/>
    <lineage>
        <taxon>Bacteria</taxon>
        <taxon>Pseudomonadati</taxon>
        <taxon>Pseudomonadota</taxon>
        <taxon>Gammaproteobacteria</taxon>
        <taxon>Pseudomonadales</taxon>
        <taxon>Ketobacteraceae</taxon>
        <taxon>Ketobacter</taxon>
    </lineage>
</organism>
<dbReference type="Pfam" id="PF11219">
    <property type="entry name" value="DUF3014"/>
    <property type="match status" value="1"/>
</dbReference>
<dbReference type="KEGG" id="kak:Kalk_15280"/>
<dbReference type="AlphaFoldDB" id="A0A2K9LMV3"/>
<keyword evidence="3" id="KW-1185">Reference proteome</keyword>
<accession>A0A2K9LMV3</accession>
<dbReference type="InterPro" id="IPR021382">
    <property type="entry name" value="DUF3014"/>
</dbReference>
<evidence type="ECO:0008006" key="4">
    <source>
        <dbReference type="Google" id="ProtNLM"/>
    </source>
</evidence>
<evidence type="ECO:0000313" key="2">
    <source>
        <dbReference type="EMBL" id="AUM13699.1"/>
    </source>
</evidence>
<dbReference type="OrthoDB" id="5502479at2"/>
<gene>
    <name evidence="2" type="ORF">Kalk_15280</name>
</gene>
<evidence type="ECO:0000256" key="1">
    <source>
        <dbReference type="SAM" id="MobiDB-lite"/>
    </source>
</evidence>